<dbReference type="CDD" id="cd02801">
    <property type="entry name" value="DUS_like_FMN"/>
    <property type="match status" value="1"/>
</dbReference>
<evidence type="ECO:0000313" key="12">
    <source>
        <dbReference type="Proteomes" id="UP000504615"/>
    </source>
</evidence>
<dbReference type="OrthoDB" id="9977870at2759"/>
<dbReference type="PROSITE" id="PS01136">
    <property type="entry name" value="UPF0034"/>
    <property type="match status" value="1"/>
</dbReference>
<keyword evidence="3" id="KW-0288">FMN</keyword>
<dbReference type="Proteomes" id="UP000504615">
    <property type="component" value="Unplaced"/>
</dbReference>
<evidence type="ECO:0000259" key="11">
    <source>
        <dbReference type="Pfam" id="PF01207"/>
    </source>
</evidence>
<dbReference type="GO" id="GO:0102266">
    <property type="term" value="F:tRNA-dihydrouridine20a synthase activity"/>
    <property type="evidence" value="ECO:0007669"/>
    <property type="project" value="UniProtKB-ARBA"/>
</dbReference>
<dbReference type="Pfam" id="PF01207">
    <property type="entry name" value="Dus"/>
    <property type="match status" value="1"/>
</dbReference>
<keyword evidence="6" id="KW-0521">NADP</keyword>
<dbReference type="GeneID" id="105428803"/>
<dbReference type="SUPFAM" id="SSF51395">
    <property type="entry name" value="FMN-linked oxidoreductases"/>
    <property type="match status" value="1"/>
</dbReference>
<evidence type="ECO:0000256" key="6">
    <source>
        <dbReference type="ARBA" id="ARBA00022857"/>
    </source>
</evidence>
<evidence type="ECO:0000313" key="13">
    <source>
        <dbReference type="RefSeq" id="XP_011639608.1"/>
    </source>
</evidence>
<dbReference type="AlphaFoldDB" id="A0A6I9WJN9"/>
<keyword evidence="7" id="KW-0560">Oxidoreductase</keyword>
<keyword evidence="5" id="KW-0819">tRNA processing</keyword>
<evidence type="ECO:0000256" key="2">
    <source>
        <dbReference type="ARBA" id="ARBA00022630"/>
    </source>
</evidence>
<keyword evidence="12" id="KW-1185">Reference proteome</keyword>
<dbReference type="GO" id="GO:0102267">
    <property type="term" value="F:tRNA-dihydrouridine20b synthase activity"/>
    <property type="evidence" value="ECO:0007669"/>
    <property type="project" value="UniProtKB-ARBA"/>
</dbReference>
<dbReference type="GO" id="GO:0050660">
    <property type="term" value="F:flavin adenine dinucleotide binding"/>
    <property type="evidence" value="ECO:0007669"/>
    <property type="project" value="InterPro"/>
</dbReference>
<dbReference type="Gene3D" id="3.20.20.70">
    <property type="entry name" value="Aldolase class I"/>
    <property type="match status" value="1"/>
</dbReference>
<evidence type="ECO:0000256" key="3">
    <source>
        <dbReference type="ARBA" id="ARBA00022643"/>
    </source>
</evidence>
<reference evidence="13" key="1">
    <citation type="submission" date="2025-08" db="UniProtKB">
        <authorList>
            <consortium name="RefSeq"/>
        </authorList>
    </citation>
    <scope>IDENTIFICATION</scope>
</reference>
<dbReference type="GO" id="GO:0006397">
    <property type="term" value="P:mRNA processing"/>
    <property type="evidence" value="ECO:0007669"/>
    <property type="project" value="UniProtKB-KW"/>
</dbReference>
<evidence type="ECO:0000256" key="7">
    <source>
        <dbReference type="ARBA" id="ARBA00023002"/>
    </source>
</evidence>
<evidence type="ECO:0000256" key="1">
    <source>
        <dbReference type="ARBA" id="ARBA00001917"/>
    </source>
</evidence>
<dbReference type="FunFam" id="3.20.20.70:FF:000159">
    <property type="entry name" value="tRNA-dihydrouridine synthase 4"/>
    <property type="match status" value="1"/>
</dbReference>
<dbReference type="RefSeq" id="XP_011639608.1">
    <property type="nucleotide sequence ID" value="XM_011641306.2"/>
</dbReference>
<keyword evidence="4" id="KW-0507">mRNA processing</keyword>
<gene>
    <name evidence="13" type="primary">LOC105428803</name>
</gene>
<organism evidence="12 13">
    <name type="scientific">Pogonomyrmex barbatus</name>
    <name type="common">red harvester ant</name>
    <dbReference type="NCBI Taxonomy" id="144034"/>
    <lineage>
        <taxon>Eukaryota</taxon>
        <taxon>Metazoa</taxon>
        <taxon>Ecdysozoa</taxon>
        <taxon>Arthropoda</taxon>
        <taxon>Hexapoda</taxon>
        <taxon>Insecta</taxon>
        <taxon>Pterygota</taxon>
        <taxon>Neoptera</taxon>
        <taxon>Endopterygota</taxon>
        <taxon>Hymenoptera</taxon>
        <taxon>Apocrita</taxon>
        <taxon>Aculeata</taxon>
        <taxon>Formicoidea</taxon>
        <taxon>Formicidae</taxon>
        <taxon>Myrmicinae</taxon>
        <taxon>Pogonomyrmex</taxon>
    </lineage>
</organism>
<keyword evidence="8" id="KW-0520">NAD</keyword>
<evidence type="ECO:0000256" key="4">
    <source>
        <dbReference type="ARBA" id="ARBA00022664"/>
    </source>
</evidence>
<dbReference type="InterPro" id="IPR018517">
    <property type="entry name" value="tRNA_hU_synthase_CS"/>
</dbReference>
<dbReference type="CTD" id="35179"/>
<name>A0A6I9WJN9_9HYME</name>
<dbReference type="PANTHER" id="PTHR11082:SF31">
    <property type="entry name" value="TRNA-DIHYDROURIDINE(20A_20B) SYNTHASE [NAD(P)+]-LIKE"/>
    <property type="match status" value="1"/>
</dbReference>
<dbReference type="InterPro" id="IPR035587">
    <property type="entry name" value="DUS-like_FMN-bd"/>
</dbReference>
<evidence type="ECO:0000256" key="9">
    <source>
        <dbReference type="ARBA" id="ARBA00071722"/>
    </source>
</evidence>
<evidence type="ECO:0000256" key="8">
    <source>
        <dbReference type="ARBA" id="ARBA00023027"/>
    </source>
</evidence>
<protein>
    <recommendedName>
        <fullName evidence="9">tRNA-dihydrouridine(20a/20b) synthase [NAD(P)+]</fullName>
    </recommendedName>
    <alternativeName>
        <fullName evidence="10">tRNA-dihydrouridine synthase 4</fullName>
    </alternativeName>
</protein>
<dbReference type="InterPro" id="IPR013785">
    <property type="entry name" value="Aldolase_TIM"/>
</dbReference>
<evidence type="ECO:0000256" key="5">
    <source>
        <dbReference type="ARBA" id="ARBA00022694"/>
    </source>
</evidence>
<feature type="domain" description="DUS-like FMN-binding" evidence="11">
    <location>
        <begin position="25"/>
        <end position="282"/>
    </location>
</feature>
<keyword evidence="2" id="KW-0285">Flavoprotein</keyword>
<comment type="cofactor">
    <cofactor evidence="1">
        <name>FMN</name>
        <dbReference type="ChEBI" id="CHEBI:58210"/>
    </cofactor>
</comment>
<evidence type="ECO:0000256" key="10">
    <source>
        <dbReference type="ARBA" id="ARBA00078338"/>
    </source>
</evidence>
<dbReference type="PANTHER" id="PTHR11082">
    <property type="entry name" value="TRNA-DIHYDROURIDINE SYNTHASE"/>
    <property type="match status" value="1"/>
</dbReference>
<sequence length="358" mass="40827">MDAFHLVTQVDTVETLKQPGMTKICAPMVRYSKLQFRTLVRKYGCDICFTPMILADSFVQSAKARDNEFTTHKEDQPLIVQFAAKNVSDFVDASVMIAPYSNGVDLNCGCPQRWAMQEGYGADLLRKPELVKDLIRQVRNRISKPFTVSAKIRLLKDIRQTIMLCQILEKADTSFLTIHARTPEMRNEPINLDNLKLLRDHVQLPLVANGDIKSLESAEFLFKESRCEGVMSARGILTNPALFSGYSTTPLVCVQDWLDITSSISTEFQCFHHHLVFMLEKILPRKDRVLFNSLQNKSSVLEFLETYYNIRPNASNSTELTRCIFNVSNVQRKKKYIDYTSEDDSPSDILGNIFNTDS</sequence>
<dbReference type="KEGG" id="pbar:105428803"/>
<proteinExistence type="predicted"/>
<accession>A0A6I9WJN9</accession>